<dbReference type="AlphaFoldDB" id="A0AAV4MV33"/>
<gene>
    <name evidence="2" type="ORF">CDAR_572021</name>
</gene>
<sequence length="150" mass="17153">MDFSVVKDIDSFTHLSERVPRKTSITPSENLWHDPYRPPLERPDRICPFSNAVDRRTLLPPPTLKKILLAVDDYWPGANQDVRPPQEDGAQSSFLGANAPGKVFFGALSLLSLEGIDKWDYWEEGERSPHGSIRCVWDKEDGNQRHAERR</sequence>
<dbReference type="Proteomes" id="UP001054837">
    <property type="component" value="Unassembled WGS sequence"/>
</dbReference>
<evidence type="ECO:0000256" key="1">
    <source>
        <dbReference type="SAM" id="MobiDB-lite"/>
    </source>
</evidence>
<keyword evidence="3" id="KW-1185">Reference proteome</keyword>
<comment type="caution">
    <text evidence="2">The sequence shown here is derived from an EMBL/GenBank/DDBJ whole genome shotgun (WGS) entry which is preliminary data.</text>
</comment>
<dbReference type="EMBL" id="BPLQ01000909">
    <property type="protein sequence ID" value="GIX76163.1"/>
    <property type="molecule type" value="Genomic_DNA"/>
</dbReference>
<accession>A0AAV4MV33</accession>
<reference evidence="2 3" key="1">
    <citation type="submission" date="2021-06" db="EMBL/GenBank/DDBJ databases">
        <title>Caerostris darwini draft genome.</title>
        <authorList>
            <person name="Kono N."/>
            <person name="Arakawa K."/>
        </authorList>
    </citation>
    <scope>NUCLEOTIDE SEQUENCE [LARGE SCALE GENOMIC DNA]</scope>
</reference>
<organism evidence="2 3">
    <name type="scientific">Caerostris darwini</name>
    <dbReference type="NCBI Taxonomy" id="1538125"/>
    <lineage>
        <taxon>Eukaryota</taxon>
        <taxon>Metazoa</taxon>
        <taxon>Ecdysozoa</taxon>
        <taxon>Arthropoda</taxon>
        <taxon>Chelicerata</taxon>
        <taxon>Arachnida</taxon>
        <taxon>Araneae</taxon>
        <taxon>Araneomorphae</taxon>
        <taxon>Entelegynae</taxon>
        <taxon>Araneoidea</taxon>
        <taxon>Araneidae</taxon>
        <taxon>Caerostris</taxon>
    </lineage>
</organism>
<feature type="region of interest" description="Disordered" evidence="1">
    <location>
        <begin position="125"/>
        <end position="150"/>
    </location>
</feature>
<evidence type="ECO:0000313" key="2">
    <source>
        <dbReference type="EMBL" id="GIX76163.1"/>
    </source>
</evidence>
<evidence type="ECO:0000313" key="3">
    <source>
        <dbReference type="Proteomes" id="UP001054837"/>
    </source>
</evidence>
<proteinExistence type="predicted"/>
<protein>
    <submittedName>
        <fullName evidence="2">Uncharacterized protein</fullName>
    </submittedName>
</protein>
<name>A0AAV4MV33_9ARAC</name>
<feature type="compositionally biased region" description="Basic and acidic residues" evidence="1">
    <location>
        <begin position="136"/>
        <end position="150"/>
    </location>
</feature>